<gene>
    <name evidence="5" type="ORF">RHS01_08760</name>
</gene>
<feature type="compositionally biased region" description="Basic and acidic residues" evidence="3">
    <location>
        <begin position="204"/>
        <end position="216"/>
    </location>
</feature>
<evidence type="ECO:0000256" key="2">
    <source>
        <dbReference type="ARBA" id="ARBA00023242"/>
    </source>
</evidence>
<dbReference type="AlphaFoldDB" id="A0A8H7M457"/>
<evidence type="ECO:0000313" key="6">
    <source>
        <dbReference type="Proteomes" id="UP000614334"/>
    </source>
</evidence>
<dbReference type="PANTHER" id="PTHR13495:SF0">
    <property type="entry name" value="PSME3-INTERACTING PROTEIN"/>
    <property type="match status" value="1"/>
</dbReference>
<comment type="subcellular location">
    <subcellularLocation>
        <location evidence="1">Nucleus</location>
    </subcellularLocation>
</comment>
<dbReference type="EMBL" id="JACYCF010000018">
    <property type="protein sequence ID" value="KAF8751214.1"/>
    <property type="molecule type" value="Genomic_DNA"/>
</dbReference>
<comment type="caution">
    <text evidence="5">The sequence shown here is derived from an EMBL/GenBank/DDBJ whole genome shotgun (WGS) entry which is preliminary data.</text>
</comment>
<feature type="compositionally biased region" description="Basic and acidic residues" evidence="3">
    <location>
        <begin position="52"/>
        <end position="63"/>
    </location>
</feature>
<dbReference type="Proteomes" id="UP000614334">
    <property type="component" value="Unassembled WGS sequence"/>
</dbReference>
<proteinExistence type="predicted"/>
<dbReference type="Pfam" id="PF10187">
    <property type="entry name" value="FAM192A_Fyv6_N"/>
    <property type="match status" value="1"/>
</dbReference>
<feature type="domain" description="FAM192A/Fyv6 N-terminal" evidence="4">
    <location>
        <begin position="20"/>
        <end position="125"/>
    </location>
</feature>
<keyword evidence="2" id="KW-0539">Nucleus</keyword>
<feature type="compositionally biased region" description="Basic and acidic residues" evidence="3">
    <location>
        <begin position="109"/>
        <end position="129"/>
    </location>
</feature>
<dbReference type="PANTHER" id="PTHR13495">
    <property type="entry name" value="NEFA-INTERACTING NUCLEAR PROTEIN NIP30"/>
    <property type="match status" value="1"/>
</dbReference>
<sequence>MDEANPLTSLSATGSVASRFVTQSEIDSAKERREEQWKAAYARLGQEPPPRPTEDPEYDGRSLYERLQANKTAKQEQWEEKNKLSNQFRALEEDEIHFLDSLIDEKVVKEQKRKDEENEELKNFREAVSQREAQQAAANPVPPPSSSSKPAPKLTVSTPAKTWCFHIWLRKIFNQTPTPVKPSFEVSTPAPQPAALDNKPSSKPLDETLLGKKRSESSILQDVGEAETEGQSTKRQKI</sequence>
<feature type="region of interest" description="Disordered" evidence="3">
    <location>
        <begin position="181"/>
        <end position="238"/>
    </location>
</feature>
<evidence type="ECO:0000256" key="1">
    <source>
        <dbReference type="ARBA" id="ARBA00004123"/>
    </source>
</evidence>
<evidence type="ECO:0000313" key="5">
    <source>
        <dbReference type="EMBL" id="KAF8751214.1"/>
    </source>
</evidence>
<feature type="region of interest" description="Disordered" evidence="3">
    <location>
        <begin position="41"/>
        <end position="63"/>
    </location>
</feature>
<feature type="compositionally biased region" description="Polar residues" evidence="3">
    <location>
        <begin position="229"/>
        <end position="238"/>
    </location>
</feature>
<feature type="region of interest" description="Disordered" evidence="3">
    <location>
        <begin position="109"/>
        <end position="155"/>
    </location>
</feature>
<evidence type="ECO:0000256" key="3">
    <source>
        <dbReference type="SAM" id="MobiDB-lite"/>
    </source>
</evidence>
<dbReference type="GO" id="GO:0005634">
    <property type="term" value="C:nucleus"/>
    <property type="evidence" value="ECO:0007669"/>
    <property type="project" value="UniProtKB-SubCell"/>
</dbReference>
<dbReference type="InterPro" id="IPR039845">
    <property type="entry name" value="FAM192A"/>
</dbReference>
<evidence type="ECO:0000259" key="4">
    <source>
        <dbReference type="Pfam" id="PF10187"/>
    </source>
</evidence>
<organism evidence="5 6">
    <name type="scientific">Rhizoctonia solani</name>
    <dbReference type="NCBI Taxonomy" id="456999"/>
    <lineage>
        <taxon>Eukaryota</taxon>
        <taxon>Fungi</taxon>
        <taxon>Dikarya</taxon>
        <taxon>Basidiomycota</taxon>
        <taxon>Agaricomycotina</taxon>
        <taxon>Agaricomycetes</taxon>
        <taxon>Cantharellales</taxon>
        <taxon>Ceratobasidiaceae</taxon>
        <taxon>Rhizoctonia</taxon>
    </lineage>
</organism>
<reference evidence="5" key="1">
    <citation type="submission" date="2020-09" db="EMBL/GenBank/DDBJ databases">
        <title>Comparative genome analyses of four rice-infecting Rhizoctonia solani isolates reveal extensive enrichment of homogalacturonan modification genes.</title>
        <authorList>
            <person name="Lee D.-Y."/>
            <person name="Jeon J."/>
            <person name="Kim K.-T."/>
            <person name="Cheong K."/>
            <person name="Song H."/>
            <person name="Choi G."/>
            <person name="Ko J."/>
            <person name="Opiyo S.O."/>
            <person name="Zuo S."/>
            <person name="Madhav S."/>
            <person name="Lee Y.-H."/>
            <person name="Wang G.-L."/>
        </authorList>
    </citation>
    <scope>NUCLEOTIDE SEQUENCE</scope>
    <source>
        <strain evidence="5">AG1-IA B2</strain>
    </source>
</reference>
<dbReference type="InterPro" id="IPR019331">
    <property type="entry name" value="FAM192A/Fyv6_N"/>
</dbReference>
<protein>
    <submittedName>
        <fullName evidence="5">N-terminal domain of NEFA-interacting nuclear protein NIP30</fullName>
    </submittedName>
</protein>
<name>A0A8H7M457_9AGAM</name>
<accession>A0A8H7M457</accession>